<reference evidence="23" key="1">
    <citation type="journal article" date="2013" name="Genome Announc.">
        <title>Draft Genome Sequence of Loktanella cinnabarina LL-001T, Isolated from Deep-Sea Floor Sediment.</title>
        <authorList>
            <person name="Nishi S."/>
            <person name="Tsubouchi T."/>
            <person name="Takaki Y."/>
            <person name="Koyanagi R."/>
            <person name="Satoh N."/>
            <person name="Maruyama T."/>
            <person name="Hatada Y."/>
        </authorList>
    </citation>
    <scope>NUCLEOTIDE SEQUENCE [LARGE SCALE GENOMIC DNA]</scope>
    <source>
        <strain evidence="23">LL-001</strain>
    </source>
</reference>
<keyword evidence="15 23" id="KW-0418">Kinase</keyword>
<dbReference type="Gene3D" id="2.10.70.100">
    <property type="match status" value="3"/>
</dbReference>
<feature type="domain" description="PAC" evidence="22">
    <location>
        <begin position="78"/>
        <end position="130"/>
    </location>
</feature>
<evidence type="ECO:0000256" key="11">
    <source>
        <dbReference type="ARBA" id="ARBA00022679"/>
    </source>
</evidence>
<evidence type="ECO:0000256" key="2">
    <source>
        <dbReference type="ARBA" id="ARBA00004429"/>
    </source>
</evidence>
<evidence type="ECO:0000259" key="21">
    <source>
        <dbReference type="PROSITE" id="PS50112"/>
    </source>
</evidence>
<feature type="domain" description="PAS" evidence="21">
    <location>
        <begin position="514"/>
        <end position="588"/>
    </location>
</feature>
<keyword evidence="20" id="KW-0675">Receptor</keyword>
<dbReference type="Proteomes" id="UP000016566">
    <property type="component" value="Unassembled WGS sequence"/>
</dbReference>
<accession>U3AM13</accession>
<dbReference type="PROSITE" id="PS50112">
    <property type="entry name" value="PAS"/>
    <property type="match status" value="3"/>
</dbReference>
<keyword evidence="16" id="KW-0067">ATP-binding</keyword>
<dbReference type="Pfam" id="PF08447">
    <property type="entry name" value="PAS_3"/>
    <property type="match status" value="3"/>
</dbReference>
<dbReference type="GO" id="GO:0005886">
    <property type="term" value="C:plasma membrane"/>
    <property type="evidence" value="ECO:0007669"/>
    <property type="project" value="UniProtKB-SubCell"/>
</dbReference>
<feature type="domain" description="PAC" evidence="22">
    <location>
        <begin position="461"/>
        <end position="513"/>
    </location>
</feature>
<evidence type="ECO:0000256" key="12">
    <source>
        <dbReference type="ARBA" id="ARBA00022692"/>
    </source>
</evidence>
<gene>
    <name evidence="23" type="ORF">MBELCI_1840</name>
</gene>
<keyword evidence="9" id="KW-0285">Flavoprotein</keyword>
<dbReference type="PROSITE" id="PS50113">
    <property type="entry name" value="PAC"/>
    <property type="match status" value="4"/>
</dbReference>
<feature type="domain" description="PAC" evidence="22">
    <location>
        <begin position="590"/>
        <end position="642"/>
    </location>
</feature>
<evidence type="ECO:0000256" key="5">
    <source>
        <dbReference type="ARBA" id="ARBA00022519"/>
    </source>
</evidence>
<protein>
    <recommendedName>
        <fullName evidence="3">histidine kinase</fullName>
        <ecNumber evidence="3">2.7.13.3</ecNumber>
    </recommendedName>
</protein>
<dbReference type="GO" id="GO:0004673">
    <property type="term" value="F:protein histidine kinase activity"/>
    <property type="evidence" value="ECO:0007669"/>
    <property type="project" value="UniProtKB-EC"/>
</dbReference>
<keyword evidence="11" id="KW-0808">Transferase</keyword>
<keyword evidence="8" id="KW-0716">Sensory transduction</keyword>
<dbReference type="EMBL" id="BATB01000021">
    <property type="protein sequence ID" value="GAD55788.1"/>
    <property type="molecule type" value="Genomic_DNA"/>
</dbReference>
<dbReference type="InterPro" id="IPR001610">
    <property type="entry name" value="PAC"/>
</dbReference>
<dbReference type="eggNOG" id="COG2202">
    <property type="taxonomic scope" value="Bacteria"/>
</dbReference>
<dbReference type="SMART" id="SM00086">
    <property type="entry name" value="PAC"/>
    <property type="match status" value="4"/>
</dbReference>
<dbReference type="Gene3D" id="3.30.450.20">
    <property type="entry name" value="PAS domain"/>
    <property type="match status" value="5"/>
</dbReference>
<feature type="domain" description="PAS" evidence="21">
    <location>
        <begin position="32"/>
        <end position="75"/>
    </location>
</feature>
<evidence type="ECO:0000256" key="17">
    <source>
        <dbReference type="ARBA" id="ARBA00022989"/>
    </source>
</evidence>
<keyword evidence="4" id="KW-1003">Cell membrane</keyword>
<evidence type="ECO:0000313" key="24">
    <source>
        <dbReference type="Proteomes" id="UP000016566"/>
    </source>
</evidence>
<dbReference type="PANTHER" id="PTHR43304:SF1">
    <property type="entry name" value="PAC DOMAIN-CONTAINING PROTEIN"/>
    <property type="match status" value="1"/>
</dbReference>
<keyword evidence="24" id="KW-1185">Reference proteome</keyword>
<keyword evidence="12" id="KW-0812">Transmembrane</keyword>
<evidence type="ECO:0000313" key="23">
    <source>
        <dbReference type="EMBL" id="GAD55788.1"/>
    </source>
</evidence>
<dbReference type="Pfam" id="PF07536">
    <property type="entry name" value="HWE_HK"/>
    <property type="match status" value="1"/>
</dbReference>
<dbReference type="OrthoDB" id="9816309at2"/>
<feature type="domain" description="PAC" evidence="22">
    <location>
        <begin position="201"/>
        <end position="256"/>
    </location>
</feature>
<evidence type="ECO:0000256" key="19">
    <source>
        <dbReference type="ARBA" id="ARBA00023136"/>
    </source>
</evidence>
<keyword evidence="10" id="KW-0288">FMN</keyword>
<keyword evidence="19" id="KW-0472">Membrane</keyword>
<dbReference type="EC" id="2.7.13.3" evidence="3"/>
<sequence>MIEKDPDMDKVLDRIAGCGTYEWHVLENRLVWSEGLTKLYGLRRPPSAERGFLQLVHPEDRIRIEAEISSYLETGDSYEHEFRIVRPDGHVRYIHDRGTIERDAEGRARLLHGLNVDVTRAREIQAMEQEARLGTARGIGFYEYDVAQAKPWWSEEMFRVLDLPPERDLDLDRITEERVHPEDRDRLRDLQDTAYRRLGPFEIEYRFFQQDGGVRWIRDRGEAVGPLDPASGLAWRIRGTITDITESKRTHPATPAGSVTFRQVIERAPFGICVIDEDFRLVQVSAGAAKAFGGITPLVGRDHRELLRAIWSEPFVSDVVARIRNTLDTGKTYRDLLAQEHRRDRDADETYAWALEQIRLPDGRPGVACYFYDLSGRTAQEAALRESEERLHLSHEAANMGAWDFDLASGDVVWTPTLYKLLGLDPATPCSTDLFFRMIHPGDRETVQAELERSIETGKNFDAVFQVRRADGDIRHIAGRGRVIRYEGGRPIRMIGVVFDVTERHRMERQTRDSAERLRLVLDNAVAFIGTLDLDGRIVEANAMALEAGGVGRSEVIGQLAWETYGWSYDPEVVEQLRAAVARAATGEVVRYDAVVRVPDDGRMTIDMLLSPILNDDGSVREIVASGFDVTAREKAKEHAEFLMREINHRAKNTLSLVQAIARQIWQTDPEDFMSRFESRLQALAHSHDLLVNDDWNGVRLEDLVRGQLAHFGDLIGTRIHLQGPETAITAKAAQTLGMAFHELATNAGKYGALSQETGHVDIVWDVSKTEHGDRQLTVCWAERDGPPVEAPTRKASEASCSTGWCRGRSRAKLNSPIRLKAFAGASPARTSACCFDLAAEAGRSAELPQLSAPS</sequence>
<keyword evidence="18" id="KW-0157">Chromophore</keyword>
<keyword evidence="17" id="KW-1133">Transmembrane helix</keyword>
<evidence type="ECO:0000256" key="14">
    <source>
        <dbReference type="ARBA" id="ARBA00022741"/>
    </source>
</evidence>
<dbReference type="GO" id="GO:0009881">
    <property type="term" value="F:photoreceptor activity"/>
    <property type="evidence" value="ECO:0007669"/>
    <property type="project" value="UniProtKB-KW"/>
</dbReference>
<evidence type="ECO:0000256" key="15">
    <source>
        <dbReference type="ARBA" id="ARBA00022777"/>
    </source>
</evidence>
<organism evidence="23 24">
    <name type="scientific">Limimaricola cinnabarinus LL-001</name>
    <dbReference type="NCBI Taxonomy" id="1337093"/>
    <lineage>
        <taxon>Bacteria</taxon>
        <taxon>Pseudomonadati</taxon>
        <taxon>Pseudomonadota</taxon>
        <taxon>Alphaproteobacteria</taxon>
        <taxon>Rhodobacterales</taxon>
        <taxon>Paracoccaceae</taxon>
        <taxon>Limimaricola</taxon>
    </lineage>
</organism>
<dbReference type="PANTHER" id="PTHR43304">
    <property type="entry name" value="PHYTOCHROME-LIKE PROTEIN CPH1"/>
    <property type="match status" value="1"/>
</dbReference>
<evidence type="ECO:0000256" key="6">
    <source>
        <dbReference type="ARBA" id="ARBA00022543"/>
    </source>
</evidence>
<comment type="subcellular location">
    <subcellularLocation>
        <location evidence="2">Cell inner membrane</location>
        <topology evidence="2">Multi-pass membrane protein</topology>
    </subcellularLocation>
</comment>
<dbReference type="eggNOG" id="COG3920">
    <property type="taxonomic scope" value="Bacteria"/>
</dbReference>
<evidence type="ECO:0000256" key="9">
    <source>
        <dbReference type="ARBA" id="ARBA00022630"/>
    </source>
</evidence>
<dbReference type="AlphaFoldDB" id="U3AM13"/>
<dbReference type="SUPFAM" id="SSF55785">
    <property type="entry name" value="PYP-like sensor domain (PAS domain)"/>
    <property type="match status" value="5"/>
</dbReference>
<dbReference type="InterPro" id="IPR013656">
    <property type="entry name" value="PAS_4"/>
</dbReference>
<keyword evidence="13" id="KW-0677">Repeat</keyword>
<dbReference type="STRING" id="1337093.MBELCI_1840"/>
<dbReference type="InterPro" id="IPR000014">
    <property type="entry name" value="PAS"/>
</dbReference>
<evidence type="ECO:0000256" key="7">
    <source>
        <dbReference type="ARBA" id="ARBA00022553"/>
    </source>
</evidence>
<name>U3AM13_9RHOB</name>
<dbReference type="RefSeq" id="WP_021693889.1">
    <property type="nucleotide sequence ID" value="NZ_BATB01000021.1"/>
</dbReference>
<dbReference type="Pfam" id="PF08448">
    <property type="entry name" value="PAS_4"/>
    <property type="match status" value="2"/>
</dbReference>
<evidence type="ECO:0000256" key="4">
    <source>
        <dbReference type="ARBA" id="ARBA00022475"/>
    </source>
</evidence>
<evidence type="ECO:0000256" key="3">
    <source>
        <dbReference type="ARBA" id="ARBA00012438"/>
    </source>
</evidence>
<dbReference type="SMART" id="SM00091">
    <property type="entry name" value="PAS"/>
    <property type="match status" value="4"/>
</dbReference>
<dbReference type="InterPro" id="IPR035965">
    <property type="entry name" value="PAS-like_dom_sf"/>
</dbReference>
<evidence type="ECO:0000256" key="1">
    <source>
        <dbReference type="ARBA" id="ARBA00000085"/>
    </source>
</evidence>
<evidence type="ECO:0000259" key="22">
    <source>
        <dbReference type="PROSITE" id="PS50113"/>
    </source>
</evidence>
<dbReference type="SMART" id="SM00911">
    <property type="entry name" value="HWE_HK"/>
    <property type="match status" value="1"/>
</dbReference>
<dbReference type="FunFam" id="2.10.70.100:FF:000001">
    <property type="entry name" value="Sensory transduction histidine kinase"/>
    <property type="match status" value="1"/>
</dbReference>
<dbReference type="InterPro" id="IPR013655">
    <property type="entry name" value="PAS_fold_3"/>
</dbReference>
<dbReference type="NCBIfam" id="TIGR00229">
    <property type="entry name" value="sensory_box"/>
    <property type="match status" value="3"/>
</dbReference>
<dbReference type="InterPro" id="IPR000700">
    <property type="entry name" value="PAS-assoc_C"/>
</dbReference>
<comment type="catalytic activity">
    <reaction evidence="1">
        <text>ATP + protein L-histidine = ADP + protein N-phospho-L-histidine.</text>
        <dbReference type="EC" id="2.7.13.3"/>
    </reaction>
</comment>
<dbReference type="InterPro" id="IPR052162">
    <property type="entry name" value="Sensor_kinase/Photoreceptor"/>
</dbReference>
<dbReference type="CDD" id="cd00130">
    <property type="entry name" value="PAS"/>
    <property type="match status" value="4"/>
</dbReference>
<evidence type="ECO:0000256" key="13">
    <source>
        <dbReference type="ARBA" id="ARBA00022737"/>
    </source>
</evidence>
<feature type="domain" description="PAS" evidence="21">
    <location>
        <begin position="387"/>
        <end position="458"/>
    </location>
</feature>
<comment type="caution">
    <text evidence="23">The sequence shown here is derived from an EMBL/GenBank/DDBJ whole genome shotgun (WGS) entry which is preliminary data.</text>
</comment>
<dbReference type="GO" id="GO:0005524">
    <property type="term" value="F:ATP binding"/>
    <property type="evidence" value="ECO:0007669"/>
    <property type="project" value="UniProtKB-KW"/>
</dbReference>
<keyword evidence="7" id="KW-0597">Phosphoprotein</keyword>
<evidence type="ECO:0000256" key="18">
    <source>
        <dbReference type="ARBA" id="ARBA00022991"/>
    </source>
</evidence>
<keyword evidence="5" id="KW-0997">Cell inner membrane</keyword>
<evidence type="ECO:0000256" key="10">
    <source>
        <dbReference type="ARBA" id="ARBA00022643"/>
    </source>
</evidence>
<keyword evidence="6" id="KW-0600">Photoreceptor protein</keyword>
<dbReference type="eggNOG" id="COG2203">
    <property type="taxonomic scope" value="Bacteria"/>
</dbReference>
<evidence type="ECO:0000256" key="16">
    <source>
        <dbReference type="ARBA" id="ARBA00022840"/>
    </source>
</evidence>
<keyword evidence="14" id="KW-0547">Nucleotide-binding</keyword>
<dbReference type="InterPro" id="IPR011102">
    <property type="entry name" value="Sig_transdc_His_kinase_HWE"/>
</dbReference>
<evidence type="ECO:0000256" key="20">
    <source>
        <dbReference type="ARBA" id="ARBA00023170"/>
    </source>
</evidence>
<evidence type="ECO:0000256" key="8">
    <source>
        <dbReference type="ARBA" id="ARBA00022606"/>
    </source>
</evidence>
<proteinExistence type="predicted"/>